<dbReference type="EMBL" id="GIIL01008095">
    <property type="protein sequence ID" value="NOV51821.1"/>
    <property type="molecule type" value="Transcribed_RNA"/>
</dbReference>
<evidence type="ECO:0000259" key="3">
    <source>
        <dbReference type="PROSITE" id="PS51378"/>
    </source>
</evidence>
<feature type="domain" description="Invertebrate defensins family profile" evidence="3">
    <location>
        <begin position="55"/>
        <end position="88"/>
    </location>
</feature>
<dbReference type="Pfam" id="PF01097">
    <property type="entry name" value="Defensin_2"/>
    <property type="match status" value="1"/>
</dbReference>
<keyword evidence="1" id="KW-1015">Disulfide bond</keyword>
<dbReference type="PROSITE" id="PS51378">
    <property type="entry name" value="INVERT_DEFENSINS"/>
    <property type="match status" value="1"/>
</dbReference>
<feature type="signal peptide" evidence="2">
    <location>
        <begin position="1"/>
        <end position="20"/>
    </location>
</feature>
<dbReference type="AlphaFoldDB" id="A0A6M2E361"/>
<organism evidence="4">
    <name type="scientific">Xenopsylla cheopis</name>
    <name type="common">Oriental rat flea</name>
    <name type="synonym">Pulex cheopis</name>
    <dbReference type="NCBI Taxonomy" id="163159"/>
    <lineage>
        <taxon>Eukaryota</taxon>
        <taxon>Metazoa</taxon>
        <taxon>Ecdysozoa</taxon>
        <taxon>Arthropoda</taxon>
        <taxon>Hexapoda</taxon>
        <taxon>Insecta</taxon>
        <taxon>Pterygota</taxon>
        <taxon>Neoptera</taxon>
        <taxon>Endopterygota</taxon>
        <taxon>Siphonaptera</taxon>
        <taxon>Pulicidae</taxon>
        <taxon>Xenopsyllinae</taxon>
        <taxon>Xenopsylla</taxon>
    </lineage>
</organism>
<evidence type="ECO:0000256" key="1">
    <source>
        <dbReference type="ARBA" id="ARBA00023157"/>
    </source>
</evidence>
<name>A0A6M2E361_XENCH</name>
<keyword evidence="2" id="KW-0732">Signal</keyword>
<dbReference type="InterPro" id="IPR036574">
    <property type="entry name" value="Scorpion_toxin-like_sf"/>
</dbReference>
<accession>A0A6M2E361</accession>
<dbReference type="InterPro" id="IPR001542">
    <property type="entry name" value="Defensin_invertebrate/fungal"/>
</dbReference>
<dbReference type="GO" id="GO:0051707">
    <property type="term" value="P:response to other organism"/>
    <property type="evidence" value="ECO:0007669"/>
    <property type="project" value="UniProtKB-ARBA"/>
</dbReference>
<sequence>MKYLMVFVLALIALFATATAAAVEGQVQVEAEVPKVPEVPEVPEVTKDSEIPETRLSCQIGGIVGCSAHCIALHKPGGYCKNGVCYCF</sequence>
<protein>
    <submittedName>
        <fullName evidence="4">Putative defensin-a</fullName>
    </submittedName>
</protein>
<evidence type="ECO:0000256" key="2">
    <source>
        <dbReference type="SAM" id="SignalP"/>
    </source>
</evidence>
<reference evidence="4" key="1">
    <citation type="submission" date="2020-03" db="EMBL/GenBank/DDBJ databases">
        <title>Transcriptomic Profiling of the Digestive Tract of the Rat Flea, Xenopsylla cheopis, Following Blood Feeding and Infection with Yersinia pestis.</title>
        <authorList>
            <person name="Bland D.M."/>
            <person name="Martens C.A."/>
            <person name="Virtaneva K."/>
            <person name="Kanakabandi K."/>
            <person name="Long D."/>
            <person name="Rosenke R."/>
            <person name="Saturday G.A."/>
            <person name="Hoyt F.H."/>
            <person name="Bruno D.P."/>
            <person name="Ribeiro J.M.C."/>
            <person name="Hinnebusch J."/>
        </authorList>
    </citation>
    <scope>NUCLEOTIDE SEQUENCE</scope>
</reference>
<dbReference type="GO" id="GO:0006952">
    <property type="term" value="P:defense response"/>
    <property type="evidence" value="ECO:0007669"/>
    <property type="project" value="InterPro"/>
</dbReference>
<evidence type="ECO:0000313" key="4">
    <source>
        <dbReference type="EMBL" id="NOV51821.1"/>
    </source>
</evidence>
<proteinExistence type="predicted"/>
<feature type="chain" id="PRO_5026766360" evidence="2">
    <location>
        <begin position="21"/>
        <end position="88"/>
    </location>
</feature>
<dbReference type="Gene3D" id="3.30.30.10">
    <property type="entry name" value="Knottin, scorpion toxin-like"/>
    <property type="match status" value="1"/>
</dbReference>